<accession>A0ABR8EPC8</accession>
<gene>
    <name evidence="1" type="ORF">H6G72_27240</name>
</gene>
<comment type="caution">
    <text evidence="1">The sequence shown here is derived from an EMBL/GenBank/DDBJ whole genome shotgun (WGS) entry which is preliminary data.</text>
</comment>
<organism evidence="1 2">
    <name type="scientific">Planktothricoides raciborskii FACHB-1370</name>
    <dbReference type="NCBI Taxonomy" id="2949576"/>
    <lineage>
        <taxon>Bacteria</taxon>
        <taxon>Bacillati</taxon>
        <taxon>Cyanobacteriota</taxon>
        <taxon>Cyanophyceae</taxon>
        <taxon>Oscillatoriophycideae</taxon>
        <taxon>Oscillatoriales</taxon>
        <taxon>Oscillatoriaceae</taxon>
        <taxon>Planktothricoides</taxon>
    </lineage>
</organism>
<dbReference type="Proteomes" id="UP000641954">
    <property type="component" value="Unassembled WGS sequence"/>
</dbReference>
<reference evidence="1 2" key="1">
    <citation type="journal article" date="2020" name="ISME J.">
        <title>Comparative genomics reveals insights into cyanobacterial evolution and habitat adaptation.</title>
        <authorList>
            <person name="Chen M.Y."/>
            <person name="Teng W.K."/>
            <person name="Zhao L."/>
            <person name="Hu C.X."/>
            <person name="Zhou Y.K."/>
            <person name="Han B.P."/>
            <person name="Song L.R."/>
            <person name="Shu W.S."/>
        </authorList>
    </citation>
    <scope>NUCLEOTIDE SEQUENCE [LARGE SCALE GENOMIC DNA]</scope>
    <source>
        <strain evidence="1 2">FACHB-1370</strain>
    </source>
</reference>
<evidence type="ECO:0000313" key="1">
    <source>
        <dbReference type="EMBL" id="MBD2547456.1"/>
    </source>
</evidence>
<keyword evidence="2" id="KW-1185">Reference proteome</keyword>
<dbReference type="EMBL" id="JACJSK010000072">
    <property type="protein sequence ID" value="MBD2547456.1"/>
    <property type="molecule type" value="Genomic_DNA"/>
</dbReference>
<name>A0ABR8EPC8_9CYAN</name>
<protein>
    <submittedName>
        <fullName evidence="1">Uncharacterized protein</fullName>
    </submittedName>
</protein>
<sequence length="46" mass="5050">MAIASENFLAVQTGDRRGGYFFSGKSGDPGLDISRKVIKFRRTDLA</sequence>
<evidence type="ECO:0000313" key="2">
    <source>
        <dbReference type="Proteomes" id="UP000641954"/>
    </source>
</evidence>
<proteinExistence type="predicted"/>